<feature type="chain" id="PRO_5002827624" description="Late embryogenesis abundant protein" evidence="2">
    <location>
        <begin position="36"/>
        <end position="231"/>
    </location>
</feature>
<dbReference type="AlphaFoldDB" id="B4VQG0"/>
<keyword evidence="4" id="KW-1185">Reference proteome</keyword>
<sequence>MIDWLKNKRFTQLLTVALASIFVFISTGCNSGVSAKTADDVTKNVTEVLTPTGGTKDYQGIDSPKTSRQAKDNADKLIKNAEKNLQKRADTPEKFIENYQEGAPLNKRVERLGKDVKESATDFTEGVNKGTQRGVENLKDNTTDAAEDVSKSAKRSAKEAKEKTEDVAEDVAKSTKRSAEDTKDKVQETGENIAKKTKRAAEDTADVVQDKASKASKSAQRALEDTADAID</sequence>
<evidence type="ECO:0000256" key="1">
    <source>
        <dbReference type="SAM" id="MobiDB-lite"/>
    </source>
</evidence>
<dbReference type="EMBL" id="DS989848">
    <property type="protein sequence ID" value="EDX75669.1"/>
    <property type="molecule type" value="Genomic_DNA"/>
</dbReference>
<dbReference type="Proteomes" id="UP000003835">
    <property type="component" value="Unassembled WGS sequence"/>
</dbReference>
<organism evidence="3 4">
    <name type="scientific">Coleofasciculus chthonoplastes PCC 7420</name>
    <dbReference type="NCBI Taxonomy" id="118168"/>
    <lineage>
        <taxon>Bacteria</taxon>
        <taxon>Bacillati</taxon>
        <taxon>Cyanobacteriota</taxon>
        <taxon>Cyanophyceae</taxon>
        <taxon>Coleofasciculales</taxon>
        <taxon>Coleofasciculaceae</taxon>
        <taxon>Coleofasciculus</taxon>
    </lineage>
</organism>
<evidence type="ECO:0000256" key="2">
    <source>
        <dbReference type="SAM" id="SignalP"/>
    </source>
</evidence>
<dbReference type="SUPFAM" id="SSF58113">
    <property type="entry name" value="Apolipoprotein A-I"/>
    <property type="match status" value="1"/>
</dbReference>
<dbReference type="PROSITE" id="PS51257">
    <property type="entry name" value="PROKAR_LIPOPROTEIN"/>
    <property type="match status" value="1"/>
</dbReference>
<keyword evidence="2" id="KW-0732">Signal</keyword>
<dbReference type="STRING" id="118168.MC7420_6324"/>
<reference evidence="3 4" key="1">
    <citation type="submission" date="2008-07" db="EMBL/GenBank/DDBJ databases">
        <authorList>
            <person name="Tandeau de Marsac N."/>
            <person name="Ferriera S."/>
            <person name="Johnson J."/>
            <person name="Kravitz S."/>
            <person name="Beeson K."/>
            <person name="Sutton G."/>
            <person name="Rogers Y.-H."/>
            <person name="Friedman R."/>
            <person name="Frazier M."/>
            <person name="Venter J.C."/>
        </authorList>
    </citation>
    <scope>NUCLEOTIDE SEQUENCE [LARGE SCALE GENOMIC DNA]</scope>
    <source>
        <strain evidence="3 4">PCC 7420</strain>
    </source>
</reference>
<gene>
    <name evidence="3" type="ORF">MC7420_6324</name>
</gene>
<dbReference type="eggNOG" id="ENOG5032RV7">
    <property type="taxonomic scope" value="Bacteria"/>
</dbReference>
<feature type="signal peptide" evidence="2">
    <location>
        <begin position="1"/>
        <end position="35"/>
    </location>
</feature>
<proteinExistence type="predicted"/>
<feature type="region of interest" description="Disordered" evidence="1">
    <location>
        <begin position="51"/>
        <end position="71"/>
    </location>
</feature>
<name>B4VQG0_9CYAN</name>
<evidence type="ECO:0008006" key="5">
    <source>
        <dbReference type="Google" id="ProtNLM"/>
    </source>
</evidence>
<protein>
    <recommendedName>
        <fullName evidence="5">Late embryogenesis abundant protein</fullName>
    </recommendedName>
</protein>
<dbReference type="Gene3D" id="1.20.5.1230">
    <property type="entry name" value="Apolipoprotein A-I"/>
    <property type="match status" value="1"/>
</dbReference>
<dbReference type="HOGENOM" id="CLU_090615_0_0_3"/>
<feature type="region of interest" description="Disordered" evidence="1">
    <location>
        <begin position="120"/>
        <end position="231"/>
    </location>
</feature>
<evidence type="ECO:0000313" key="3">
    <source>
        <dbReference type="EMBL" id="EDX75669.1"/>
    </source>
</evidence>
<accession>B4VQG0</accession>
<evidence type="ECO:0000313" key="4">
    <source>
        <dbReference type="Proteomes" id="UP000003835"/>
    </source>
</evidence>
<feature type="compositionally biased region" description="Basic and acidic residues" evidence="1">
    <location>
        <begin position="136"/>
        <end position="188"/>
    </location>
</feature>